<reference evidence="2 3" key="1">
    <citation type="submission" date="2021-06" db="EMBL/GenBank/DDBJ databases">
        <title>Caerostris extrusa draft genome.</title>
        <authorList>
            <person name="Kono N."/>
            <person name="Arakawa K."/>
        </authorList>
    </citation>
    <scope>NUCLEOTIDE SEQUENCE [LARGE SCALE GENOMIC DNA]</scope>
</reference>
<evidence type="ECO:0000313" key="3">
    <source>
        <dbReference type="Proteomes" id="UP001054945"/>
    </source>
</evidence>
<accession>A0AAV4XFG3</accession>
<evidence type="ECO:0000313" key="2">
    <source>
        <dbReference type="EMBL" id="GIY93775.1"/>
    </source>
</evidence>
<organism evidence="2 3">
    <name type="scientific">Caerostris extrusa</name>
    <name type="common">Bark spider</name>
    <name type="synonym">Caerostris bankana</name>
    <dbReference type="NCBI Taxonomy" id="172846"/>
    <lineage>
        <taxon>Eukaryota</taxon>
        <taxon>Metazoa</taxon>
        <taxon>Ecdysozoa</taxon>
        <taxon>Arthropoda</taxon>
        <taxon>Chelicerata</taxon>
        <taxon>Arachnida</taxon>
        <taxon>Araneae</taxon>
        <taxon>Araneomorphae</taxon>
        <taxon>Entelegynae</taxon>
        <taxon>Araneoidea</taxon>
        <taxon>Araneidae</taxon>
        <taxon>Caerostris</taxon>
    </lineage>
</organism>
<keyword evidence="3" id="KW-1185">Reference proteome</keyword>
<feature type="domain" description="Chitin-binding type-2" evidence="1">
    <location>
        <begin position="66"/>
        <end position="103"/>
    </location>
</feature>
<sequence>MFIEQRGSRGGGKEGQSIRLRAALLSTGDWLNDVDGDNIPGQAGIGYPVHATVPEGTSFRCSDYDYAGYFGDVEAGCQAYHVCFPDGRNASFLCVNGTVFHQRFLYAIGGFI</sequence>
<dbReference type="GO" id="GO:0005576">
    <property type="term" value="C:extracellular region"/>
    <property type="evidence" value="ECO:0007669"/>
    <property type="project" value="InterPro"/>
</dbReference>
<dbReference type="Proteomes" id="UP001054945">
    <property type="component" value="Unassembled WGS sequence"/>
</dbReference>
<dbReference type="PANTHER" id="PTHR22933:SF43">
    <property type="entry name" value="LP10131P"/>
    <property type="match status" value="1"/>
</dbReference>
<dbReference type="AlphaFoldDB" id="A0AAV4XFG3"/>
<dbReference type="GO" id="GO:0008061">
    <property type="term" value="F:chitin binding"/>
    <property type="evidence" value="ECO:0007669"/>
    <property type="project" value="InterPro"/>
</dbReference>
<dbReference type="InterPro" id="IPR052976">
    <property type="entry name" value="Scoloptoxin-like"/>
</dbReference>
<dbReference type="InterPro" id="IPR002557">
    <property type="entry name" value="Chitin-bd_dom"/>
</dbReference>
<proteinExistence type="predicted"/>
<dbReference type="EMBL" id="BPLR01000304">
    <property type="protein sequence ID" value="GIY93775.1"/>
    <property type="molecule type" value="Genomic_DNA"/>
</dbReference>
<evidence type="ECO:0000259" key="1">
    <source>
        <dbReference type="Pfam" id="PF01607"/>
    </source>
</evidence>
<gene>
    <name evidence="2" type="ORF">CEXT_810731</name>
</gene>
<protein>
    <recommendedName>
        <fullName evidence="1">Chitin-binding type-2 domain-containing protein</fullName>
    </recommendedName>
</protein>
<dbReference type="PANTHER" id="PTHR22933">
    <property type="entry name" value="FI18007P1-RELATED"/>
    <property type="match status" value="1"/>
</dbReference>
<comment type="caution">
    <text evidence="2">The sequence shown here is derived from an EMBL/GenBank/DDBJ whole genome shotgun (WGS) entry which is preliminary data.</text>
</comment>
<dbReference type="Pfam" id="PF01607">
    <property type="entry name" value="CBM_14"/>
    <property type="match status" value="1"/>
</dbReference>
<name>A0AAV4XFG3_CAEEX</name>